<keyword evidence="1" id="KW-0812">Transmembrane</keyword>
<reference evidence="2 3" key="1">
    <citation type="submission" date="2019-10" db="EMBL/GenBank/DDBJ databases">
        <title>Extracellular Electron Transfer in a Candidatus Methanoperedens spp. Enrichment Culture.</title>
        <authorList>
            <person name="Berger S."/>
            <person name="Rangel Shaw D."/>
            <person name="Berben T."/>
            <person name="In 'T Zandt M."/>
            <person name="Frank J."/>
            <person name="Reimann J."/>
            <person name="Jetten M.S.M."/>
            <person name="Welte C.U."/>
        </authorList>
    </citation>
    <scope>NUCLEOTIDE SEQUENCE [LARGE SCALE GENOMIC DNA]</scope>
    <source>
        <strain evidence="2">SB12</strain>
    </source>
</reference>
<dbReference type="InterPro" id="IPR002798">
    <property type="entry name" value="SpoIIM-like"/>
</dbReference>
<keyword evidence="1" id="KW-0472">Membrane</keyword>
<comment type="caution">
    <text evidence="2">The sequence shown here is derived from an EMBL/GenBank/DDBJ whole genome shotgun (WGS) entry which is preliminary data.</text>
</comment>
<dbReference type="AlphaFoldDB" id="A0A833M3K1"/>
<sequence>MSDEKRIEQARQLQLLLKKPPDQRTENDLLQVASLYRNLSAVLPDLRSEALRNEIERPVLEAHRYLSARNSQTSRAVDYLFRVLPVSVFRSPYVRFCTALFYISFFAASLGGYYSRPYAASVLGEATLSEYEEMHSSTERNFTTAMGFTGTGYYIVNNVTLDLLAYGTGLLAGIGSVFFTIYNGVFLGTTIGYLLQSGARDGILSWIFGHAPFELTAIGMSAGAGLQTGLAFLRPGNRSRLHAMSREGRRALPALLAALMLTFLAAFIEGFIAPLGIPVLFKIAVGALCALFMVLYFIVPSLRTGGELELR</sequence>
<evidence type="ECO:0000313" key="2">
    <source>
        <dbReference type="EMBL" id="KAB2934932.1"/>
    </source>
</evidence>
<dbReference type="EMBL" id="WBUI01000002">
    <property type="protein sequence ID" value="KAB2934932.1"/>
    <property type="molecule type" value="Genomic_DNA"/>
</dbReference>
<feature type="transmembrane region" description="Helical" evidence="1">
    <location>
        <begin position="170"/>
        <end position="195"/>
    </location>
</feature>
<accession>A0A833M3K1</accession>
<feature type="transmembrane region" description="Helical" evidence="1">
    <location>
        <begin position="215"/>
        <end position="233"/>
    </location>
</feature>
<feature type="transmembrane region" description="Helical" evidence="1">
    <location>
        <begin position="279"/>
        <end position="299"/>
    </location>
</feature>
<evidence type="ECO:0000313" key="3">
    <source>
        <dbReference type="Proteomes" id="UP000460298"/>
    </source>
</evidence>
<name>A0A833M3K1_9LEPT</name>
<organism evidence="2 3">
    <name type="scientific">Leptonema illini</name>
    <dbReference type="NCBI Taxonomy" id="183"/>
    <lineage>
        <taxon>Bacteria</taxon>
        <taxon>Pseudomonadati</taxon>
        <taxon>Spirochaetota</taxon>
        <taxon>Spirochaetia</taxon>
        <taxon>Leptospirales</taxon>
        <taxon>Leptospiraceae</taxon>
        <taxon>Leptonema</taxon>
    </lineage>
</organism>
<gene>
    <name evidence="2" type="ORF">F9K24_03890</name>
</gene>
<dbReference type="Pfam" id="PF01944">
    <property type="entry name" value="SpoIIM"/>
    <property type="match status" value="1"/>
</dbReference>
<evidence type="ECO:0000256" key="1">
    <source>
        <dbReference type="SAM" id="Phobius"/>
    </source>
</evidence>
<dbReference type="Proteomes" id="UP000460298">
    <property type="component" value="Unassembled WGS sequence"/>
</dbReference>
<proteinExistence type="predicted"/>
<feature type="transmembrane region" description="Helical" evidence="1">
    <location>
        <begin position="254"/>
        <end position="273"/>
    </location>
</feature>
<protein>
    <submittedName>
        <fullName evidence="2">Stage II sporulation protein M</fullName>
    </submittedName>
</protein>
<keyword evidence="1" id="KW-1133">Transmembrane helix</keyword>
<feature type="transmembrane region" description="Helical" evidence="1">
    <location>
        <begin position="93"/>
        <end position="114"/>
    </location>
</feature>
<dbReference type="PANTHER" id="PTHR35337">
    <property type="entry name" value="SLR1478 PROTEIN"/>
    <property type="match status" value="1"/>
</dbReference>
<dbReference type="PANTHER" id="PTHR35337:SF1">
    <property type="entry name" value="SLR1478 PROTEIN"/>
    <property type="match status" value="1"/>
</dbReference>